<evidence type="ECO:0000313" key="1">
    <source>
        <dbReference type="EMBL" id="GBP20112.1"/>
    </source>
</evidence>
<dbReference type="AlphaFoldDB" id="A0A4C1U1D5"/>
<organism evidence="1 2">
    <name type="scientific">Eumeta variegata</name>
    <name type="common">Bagworm moth</name>
    <name type="synonym">Eumeta japonica</name>
    <dbReference type="NCBI Taxonomy" id="151549"/>
    <lineage>
        <taxon>Eukaryota</taxon>
        <taxon>Metazoa</taxon>
        <taxon>Ecdysozoa</taxon>
        <taxon>Arthropoda</taxon>
        <taxon>Hexapoda</taxon>
        <taxon>Insecta</taxon>
        <taxon>Pterygota</taxon>
        <taxon>Neoptera</taxon>
        <taxon>Endopterygota</taxon>
        <taxon>Lepidoptera</taxon>
        <taxon>Glossata</taxon>
        <taxon>Ditrysia</taxon>
        <taxon>Tineoidea</taxon>
        <taxon>Psychidae</taxon>
        <taxon>Oiketicinae</taxon>
        <taxon>Eumeta</taxon>
    </lineage>
</organism>
<gene>
    <name evidence="1" type="ORF">EVAR_13884_1</name>
</gene>
<keyword evidence="2" id="KW-1185">Reference proteome</keyword>
<accession>A0A4C1U1D5</accession>
<dbReference type="OrthoDB" id="75807at2759"/>
<dbReference type="Proteomes" id="UP000299102">
    <property type="component" value="Unassembled WGS sequence"/>
</dbReference>
<evidence type="ECO:0000313" key="2">
    <source>
        <dbReference type="Proteomes" id="UP000299102"/>
    </source>
</evidence>
<comment type="caution">
    <text evidence="1">The sequence shown here is derived from an EMBL/GenBank/DDBJ whole genome shotgun (WGS) entry which is preliminary data.</text>
</comment>
<reference evidence="1 2" key="1">
    <citation type="journal article" date="2019" name="Commun. Biol.">
        <title>The bagworm genome reveals a unique fibroin gene that provides high tensile strength.</title>
        <authorList>
            <person name="Kono N."/>
            <person name="Nakamura H."/>
            <person name="Ohtoshi R."/>
            <person name="Tomita M."/>
            <person name="Numata K."/>
            <person name="Arakawa K."/>
        </authorList>
    </citation>
    <scope>NUCLEOTIDE SEQUENCE [LARGE SCALE GENOMIC DNA]</scope>
</reference>
<sequence>MDINFKWQRNFSTFDAVREEFLVHPFDTVNDYDSPYDAFVDIFNEETIKVIVVEINRYAHQIIEQPNCKVSIPWLSAAEKFNPRKKPSQLHRPLVYEDTIHRPPVYEHTIHRWKSPQKETLLAELSPGVRGRYSSLEHPASKISSLPYSPLKTSTIGRNFYNVLIPQEWKQFVLRVGGQRQEKCSANCRMTISYPLQVVASSEDPSMLESLLLHVQ</sequence>
<name>A0A4C1U1D5_EUMVA</name>
<proteinExistence type="predicted"/>
<dbReference type="EMBL" id="BGZK01000114">
    <property type="protein sequence ID" value="GBP20112.1"/>
    <property type="molecule type" value="Genomic_DNA"/>
</dbReference>
<protein>
    <submittedName>
        <fullName evidence="1">Uncharacterized protein</fullName>
    </submittedName>
</protein>